<dbReference type="InterPro" id="IPR001461">
    <property type="entry name" value="Aspartic_peptidase_A1"/>
</dbReference>
<dbReference type="EMBL" id="CCYA01000192">
    <property type="protein sequence ID" value="CEH12968.1"/>
    <property type="molecule type" value="Genomic_DNA"/>
</dbReference>
<comment type="similarity">
    <text evidence="1 3">Belongs to the peptidase A1 family.</text>
</comment>
<evidence type="ECO:0000259" key="5">
    <source>
        <dbReference type="PROSITE" id="PS51767"/>
    </source>
</evidence>
<dbReference type="PANTHER" id="PTHR47966">
    <property type="entry name" value="BETA-SITE APP-CLEAVING ENZYME, ISOFORM A-RELATED"/>
    <property type="match status" value="1"/>
</dbReference>
<keyword evidence="3 6" id="KW-0645">Protease</keyword>
<feature type="signal peptide" evidence="4">
    <location>
        <begin position="1"/>
        <end position="21"/>
    </location>
</feature>
<reference evidence="6 7" key="1">
    <citation type="submission" date="2014-09" db="EMBL/GenBank/DDBJ databases">
        <authorList>
            <person name="Magalhaes I.L.F."/>
            <person name="Oliveira U."/>
            <person name="Santos F.R."/>
            <person name="Vidigal T.H.D.A."/>
            <person name="Brescovit A.D."/>
            <person name="Santos A.J."/>
        </authorList>
    </citation>
    <scope>NUCLEOTIDE SEQUENCE [LARGE SCALE GENOMIC DNA]</scope>
</reference>
<dbReference type="SUPFAM" id="SSF50630">
    <property type="entry name" value="Acid proteases"/>
    <property type="match status" value="1"/>
</dbReference>
<evidence type="ECO:0000256" key="4">
    <source>
        <dbReference type="SAM" id="SignalP"/>
    </source>
</evidence>
<evidence type="ECO:0000256" key="1">
    <source>
        <dbReference type="ARBA" id="ARBA00007447"/>
    </source>
</evidence>
<dbReference type="Pfam" id="PF00026">
    <property type="entry name" value="Asp"/>
    <property type="match status" value="1"/>
</dbReference>
<dbReference type="GO" id="GO:0006508">
    <property type="term" value="P:proteolysis"/>
    <property type="evidence" value="ECO:0007669"/>
    <property type="project" value="UniProtKB-KW"/>
</dbReference>
<keyword evidence="4" id="KW-0732">Signal</keyword>
<dbReference type="OrthoDB" id="15189at2759"/>
<sequence length="405" mass="42748">MRSTFLSTLAVALAAATAVSSTPLPEREVSTSTLNIAKRATPLTRDGLLSEITRLRYKYVRNLVNYQHNTGETNPLLNATSTVIQDILGQVQSRLAHTKRATGTVSLQDVSNQLLWKGPFTAGSNTAQLDFDTGSSDTFFQPGKYNPGSTAKDTGRNFTVRYGDGTQATGEIYTDNISVGGLTATGQAIGQARQSTLDASSSDGISGMAFPSIAQFKADPFYVSLIKQGKLDKPQFGFGLYPQGARLDLGFFNSGSYKAPLKFTNVNKAQGFWQISGAKLNGASLGDNVIVDTGTTIVLGPPLQVAGICLAAGGVPLYQGGEVLCGYAIGTPKFTFNVAGLDVTLSEQSQLLTNQGFFKIAGIVGADIGLQNGWILGDTFLQNVYAGFDYSAGGANPRVGFALKK</sequence>
<evidence type="ECO:0000256" key="2">
    <source>
        <dbReference type="ARBA" id="ARBA00022750"/>
    </source>
</evidence>
<feature type="domain" description="Peptidase A1" evidence="5">
    <location>
        <begin position="116"/>
        <end position="402"/>
    </location>
</feature>
<dbReference type="GO" id="GO:0004190">
    <property type="term" value="F:aspartic-type endopeptidase activity"/>
    <property type="evidence" value="ECO:0007669"/>
    <property type="project" value="UniProtKB-KW"/>
</dbReference>
<dbReference type="PANTHER" id="PTHR47966:SF57">
    <property type="entry name" value="PEPTIDASE A1 DOMAIN-CONTAINING PROTEIN"/>
    <property type="match status" value="1"/>
</dbReference>
<evidence type="ECO:0000313" key="6">
    <source>
        <dbReference type="EMBL" id="CEH12968.1"/>
    </source>
</evidence>
<keyword evidence="2 3" id="KW-0064">Aspartyl protease</keyword>
<dbReference type="InterPro" id="IPR034164">
    <property type="entry name" value="Pepsin-like_dom"/>
</dbReference>
<evidence type="ECO:0000313" key="7">
    <source>
        <dbReference type="Proteomes" id="UP000054845"/>
    </source>
</evidence>
<proteinExistence type="inferred from homology"/>
<dbReference type="PROSITE" id="PS51767">
    <property type="entry name" value="PEPTIDASE_A1"/>
    <property type="match status" value="1"/>
</dbReference>
<dbReference type="AlphaFoldDB" id="A0A0P1BCC5"/>
<accession>A0A0P1BCC5</accession>
<dbReference type="Proteomes" id="UP000054845">
    <property type="component" value="Unassembled WGS sequence"/>
</dbReference>
<protein>
    <submittedName>
        <fullName evidence="6">Aspartyl protease</fullName>
    </submittedName>
</protein>
<evidence type="ECO:0000256" key="3">
    <source>
        <dbReference type="RuleBase" id="RU000454"/>
    </source>
</evidence>
<organism evidence="6 7">
    <name type="scientific">Ceraceosorus bombacis</name>
    <dbReference type="NCBI Taxonomy" id="401625"/>
    <lineage>
        <taxon>Eukaryota</taxon>
        <taxon>Fungi</taxon>
        <taxon>Dikarya</taxon>
        <taxon>Basidiomycota</taxon>
        <taxon>Ustilaginomycotina</taxon>
        <taxon>Exobasidiomycetes</taxon>
        <taxon>Ceraceosorales</taxon>
        <taxon>Ceraceosoraceae</taxon>
        <taxon>Ceraceosorus</taxon>
    </lineage>
</organism>
<dbReference type="InterPro" id="IPR033121">
    <property type="entry name" value="PEPTIDASE_A1"/>
</dbReference>
<dbReference type="PROSITE" id="PS00141">
    <property type="entry name" value="ASP_PROTEASE"/>
    <property type="match status" value="1"/>
</dbReference>
<dbReference type="Gene3D" id="2.40.70.10">
    <property type="entry name" value="Acid Proteases"/>
    <property type="match status" value="2"/>
</dbReference>
<dbReference type="InterPro" id="IPR021109">
    <property type="entry name" value="Peptidase_aspartic_dom_sf"/>
</dbReference>
<keyword evidence="3" id="KW-0378">Hydrolase</keyword>
<dbReference type="PRINTS" id="PR00792">
    <property type="entry name" value="PEPSIN"/>
</dbReference>
<keyword evidence="7" id="KW-1185">Reference proteome</keyword>
<feature type="chain" id="PRO_5006059403" evidence="4">
    <location>
        <begin position="22"/>
        <end position="405"/>
    </location>
</feature>
<name>A0A0P1BCC5_9BASI</name>
<dbReference type="CDD" id="cd05471">
    <property type="entry name" value="pepsin_like"/>
    <property type="match status" value="1"/>
</dbReference>
<dbReference type="STRING" id="401625.A0A0P1BCC5"/>
<dbReference type="InterPro" id="IPR001969">
    <property type="entry name" value="Aspartic_peptidase_AS"/>
</dbReference>